<dbReference type="AlphaFoldDB" id="A0A3B1B8Y6"/>
<evidence type="ECO:0000313" key="1">
    <source>
        <dbReference type="EMBL" id="VAX08454.1"/>
    </source>
</evidence>
<accession>A0A3B1B8Y6</accession>
<proteinExistence type="predicted"/>
<gene>
    <name evidence="1" type="ORF">MNBD_GAMMA26-2124</name>
</gene>
<name>A0A3B1B8Y6_9ZZZZ</name>
<dbReference type="EMBL" id="UOFX01000036">
    <property type="protein sequence ID" value="VAX08454.1"/>
    <property type="molecule type" value="Genomic_DNA"/>
</dbReference>
<protein>
    <submittedName>
        <fullName evidence="1">Uncharacterized protein</fullName>
    </submittedName>
</protein>
<reference evidence="1" key="1">
    <citation type="submission" date="2018-06" db="EMBL/GenBank/DDBJ databases">
        <authorList>
            <person name="Zhirakovskaya E."/>
        </authorList>
    </citation>
    <scope>NUCLEOTIDE SEQUENCE</scope>
</reference>
<sequence length="32" mass="3527">MDFLVKLLFSGENLEAISLRGLAKELRGFSTA</sequence>
<organism evidence="1">
    <name type="scientific">hydrothermal vent metagenome</name>
    <dbReference type="NCBI Taxonomy" id="652676"/>
    <lineage>
        <taxon>unclassified sequences</taxon>
        <taxon>metagenomes</taxon>
        <taxon>ecological metagenomes</taxon>
    </lineage>
</organism>